<dbReference type="EMBL" id="AB212816">
    <property type="protein sequence ID" value="BAE45694.1"/>
    <property type="molecule type" value="mRNA"/>
</dbReference>
<dbReference type="GO" id="GO:0042277">
    <property type="term" value="F:peptide binding"/>
    <property type="evidence" value="ECO:0007669"/>
    <property type="project" value="TreeGrafter"/>
</dbReference>
<dbReference type="PANTHER" id="PTHR24241">
    <property type="entry name" value="NEUROPEPTIDE RECEPTOR-RELATED G-PROTEIN COUPLED RECEPTOR"/>
    <property type="match status" value="1"/>
</dbReference>
<keyword evidence="9 14" id="KW-0675">Receptor</keyword>
<reference evidence="14" key="1">
    <citation type="journal article" date="2005" name="Mol. Cell. Endocrinol.">
        <title>Identification and molecular characterization of three GnRH ligands and five GnRH receptors in the spotted green pufferfish.</title>
        <authorList>
            <person name="Ikemoto T."/>
            <person name="Park M.K."/>
        </authorList>
    </citation>
    <scope>NUCLEOTIDE SEQUENCE</scope>
</reference>
<evidence type="ECO:0000256" key="11">
    <source>
        <dbReference type="ARBA" id="ARBA00082552"/>
    </source>
</evidence>
<evidence type="ECO:0000256" key="8">
    <source>
        <dbReference type="ARBA" id="ARBA00023157"/>
    </source>
</evidence>
<dbReference type="InterPro" id="IPR000276">
    <property type="entry name" value="GPCR_Rhodpsn"/>
</dbReference>
<proteinExistence type="evidence at transcript level"/>
<dbReference type="FunFam" id="1.20.1070.10:FF:000199">
    <property type="entry name" value="Gonadotropin-releasing hormone II receptor"/>
    <property type="match status" value="1"/>
</dbReference>
<evidence type="ECO:0000256" key="1">
    <source>
        <dbReference type="ARBA" id="ARBA00004651"/>
    </source>
</evidence>
<comment type="subcellular location">
    <subcellularLocation>
        <location evidence="1">Cell membrane</location>
        <topology evidence="1">Multi-pass membrane protein</topology>
    </subcellularLocation>
</comment>
<evidence type="ECO:0000256" key="10">
    <source>
        <dbReference type="ARBA" id="ARBA00023224"/>
    </source>
</evidence>
<dbReference type="PANTHER" id="PTHR24241:SF69">
    <property type="entry name" value="GONADOTROPIN-RELEASING HORMONE II RECEPTOR-RELATED"/>
    <property type="match status" value="1"/>
</dbReference>
<evidence type="ECO:0000256" key="3">
    <source>
        <dbReference type="ARBA" id="ARBA00022553"/>
    </source>
</evidence>
<evidence type="ECO:0000256" key="12">
    <source>
        <dbReference type="SAM" id="Phobius"/>
    </source>
</evidence>
<dbReference type="GO" id="GO:0005886">
    <property type="term" value="C:plasma membrane"/>
    <property type="evidence" value="ECO:0007669"/>
    <property type="project" value="UniProtKB-SubCell"/>
</dbReference>
<evidence type="ECO:0000256" key="9">
    <source>
        <dbReference type="ARBA" id="ARBA00023170"/>
    </source>
</evidence>
<dbReference type="SUPFAM" id="SSF81321">
    <property type="entry name" value="Family A G protein-coupled receptor-like"/>
    <property type="match status" value="1"/>
</dbReference>
<dbReference type="PRINTS" id="PR00237">
    <property type="entry name" value="GPCRRHODOPSN"/>
</dbReference>
<evidence type="ECO:0000256" key="6">
    <source>
        <dbReference type="ARBA" id="ARBA00023040"/>
    </source>
</evidence>
<evidence type="ECO:0000256" key="4">
    <source>
        <dbReference type="ARBA" id="ARBA00022692"/>
    </source>
</evidence>
<keyword evidence="6" id="KW-0297">G-protein coupled receptor</keyword>
<protein>
    <recommendedName>
        <fullName evidence="11">Type II GnRH receptor</fullName>
    </recommendedName>
</protein>
<keyword evidence="2" id="KW-1003">Cell membrane</keyword>
<feature type="transmembrane region" description="Helical" evidence="12">
    <location>
        <begin position="300"/>
        <end position="323"/>
    </location>
</feature>
<dbReference type="Pfam" id="PF00001">
    <property type="entry name" value="7tm_1"/>
    <property type="match status" value="1"/>
</dbReference>
<name>Q3LG39_TETNG</name>
<keyword evidence="4 12" id="KW-0812">Transmembrane</keyword>
<keyword evidence="5 12" id="KW-1133">Transmembrane helix</keyword>
<organism evidence="14">
    <name type="scientific">Tetraodon nigroviridis</name>
    <name type="common">Spotted green pufferfish</name>
    <name type="synonym">Chelonodon nigroviridis</name>
    <dbReference type="NCBI Taxonomy" id="99883"/>
    <lineage>
        <taxon>Eukaryota</taxon>
        <taxon>Metazoa</taxon>
        <taxon>Chordata</taxon>
        <taxon>Craniata</taxon>
        <taxon>Vertebrata</taxon>
        <taxon>Euteleostomi</taxon>
        <taxon>Actinopterygii</taxon>
        <taxon>Neopterygii</taxon>
        <taxon>Teleostei</taxon>
        <taxon>Neoteleostei</taxon>
        <taxon>Acanthomorphata</taxon>
        <taxon>Eupercaria</taxon>
        <taxon>Tetraodontiformes</taxon>
        <taxon>Tetradontoidea</taxon>
        <taxon>Tetraodontidae</taxon>
        <taxon>Tetraodon</taxon>
    </lineage>
</organism>
<feature type="transmembrane region" description="Helical" evidence="12">
    <location>
        <begin position="266"/>
        <end position="288"/>
    </location>
</feature>
<keyword evidence="10" id="KW-0807">Transducer</keyword>
<sequence>MNQSSQRPALLHPAWELLDPGCQPTSAPLPRLPTFTAAAKARVFITFVLCGVSALCNLAVLWAASGQRRRSRVHLLIVHLSVADLLVTFVVMPVDAAWNLTVQWLAGDLACRILMFLKLQAMYSCAFVTVVISLDRQWAVLHPLAVVTARRRNKALLVAAWTTSVLLSLPQIFLFHKVSITRPANFTQCTTRGSFSSRWQETAYNLLTFACLFLLPLALMVTCYTRIFLHISRRLARRRPSSGEPDLRRSRDNIPRARRRTLKMSIVIVLCFVLCWGPYYLLGLWYWFFPEHLEGKVSHSLTHILFIFGLFNTCADPLVYGLFTVRFRRGS</sequence>
<dbReference type="InterPro" id="IPR017452">
    <property type="entry name" value="GPCR_Rhodpsn_7TM"/>
</dbReference>
<evidence type="ECO:0000256" key="5">
    <source>
        <dbReference type="ARBA" id="ARBA00022989"/>
    </source>
</evidence>
<evidence type="ECO:0000256" key="2">
    <source>
        <dbReference type="ARBA" id="ARBA00022475"/>
    </source>
</evidence>
<keyword evidence="3" id="KW-0597">Phosphoprotein</keyword>
<feature type="domain" description="G-protein coupled receptors family 1 profile" evidence="13">
    <location>
        <begin position="56"/>
        <end position="320"/>
    </location>
</feature>
<feature type="transmembrane region" description="Helical" evidence="12">
    <location>
        <begin position="43"/>
        <end position="63"/>
    </location>
</feature>
<dbReference type="AlphaFoldDB" id="Q3LG39"/>
<evidence type="ECO:0000256" key="7">
    <source>
        <dbReference type="ARBA" id="ARBA00023136"/>
    </source>
</evidence>
<dbReference type="PRINTS" id="PR00529">
    <property type="entry name" value="GNADOTRPHINR"/>
</dbReference>
<evidence type="ECO:0000313" key="14">
    <source>
        <dbReference type="EMBL" id="BAE45695.1"/>
    </source>
</evidence>
<accession>Q3LG39</accession>
<evidence type="ECO:0000259" key="13">
    <source>
        <dbReference type="PROSITE" id="PS50262"/>
    </source>
</evidence>
<feature type="transmembrane region" description="Helical" evidence="12">
    <location>
        <begin position="113"/>
        <end position="134"/>
    </location>
</feature>
<gene>
    <name evidence="14" type="primary">GnRHR1/III-1</name>
</gene>
<dbReference type="GO" id="GO:0032870">
    <property type="term" value="P:cellular response to hormone stimulus"/>
    <property type="evidence" value="ECO:0007669"/>
    <property type="project" value="TreeGrafter"/>
</dbReference>
<keyword evidence="8" id="KW-1015">Disulfide bond</keyword>
<dbReference type="Gene3D" id="1.20.1070.10">
    <property type="entry name" value="Rhodopsin 7-helix transmembrane proteins"/>
    <property type="match status" value="1"/>
</dbReference>
<dbReference type="GO" id="GO:0004930">
    <property type="term" value="F:G protein-coupled receptor activity"/>
    <property type="evidence" value="ECO:0007669"/>
    <property type="project" value="UniProtKB-KW"/>
</dbReference>
<dbReference type="InterPro" id="IPR001658">
    <property type="entry name" value="GphnRH_fam_rcpt"/>
</dbReference>
<dbReference type="EMBL" id="AB212817">
    <property type="protein sequence ID" value="BAE45695.1"/>
    <property type="molecule type" value="Genomic_DNA"/>
</dbReference>
<feature type="transmembrane region" description="Helical" evidence="12">
    <location>
        <begin position="155"/>
        <end position="175"/>
    </location>
</feature>
<feature type="transmembrane region" description="Helical" evidence="12">
    <location>
        <begin position="75"/>
        <end position="93"/>
    </location>
</feature>
<dbReference type="PROSITE" id="PS50262">
    <property type="entry name" value="G_PROTEIN_RECEP_F1_2"/>
    <property type="match status" value="1"/>
</dbReference>
<dbReference type="GO" id="GO:0016500">
    <property type="term" value="F:protein-hormone receptor activity"/>
    <property type="evidence" value="ECO:0007669"/>
    <property type="project" value="InterPro"/>
</dbReference>
<keyword evidence="7 12" id="KW-0472">Membrane</keyword>
<feature type="transmembrane region" description="Helical" evidence="12">
    <location>
        <begin position="206"/>
        <end position="229"/>
    </location>
</feature>